<dbReference type="InterPro" id="IPR012338">
    <property type="entry name" value="Beta-lactam/transpept-like"/>
</dbReference>
<dbReference type="InterPro" id="IPR045155">
    <property type="entry name" value="Beta-lactam_cat"/>
</dbReference>
<dbReference type="Pfam" id="PF13354">
    <property type="entry name" value="Beta-lactamase2"/>
    <property type="match status" value="1"/>
</dbReference>
<dbReference type="Proteomes" id="UP000680038">
    <property type="component" value="Unassembled WGS sequence"/>
</dbReference>
<dbReference type="PANTHER" id="PTHR35333:SF3">
    <property type="entry name" value="BETA-LACTAMASE-TYPE TRANSPEPTIDASE FOLD CONTAINING PROTEIN"/>
    <property type="match status" value="1"/>
</dbReference>
<comment type="similarity">
    <text evidence="2">Belongs to the class-A beta-lactamase family.</text>
</comment>
<dbReference type="SUPFAM" id="SSF56601">
    <property type="entry name" value="beta-lactamase/transpeptidase-like"/>
    <property type="match status" value="1"/>
</dbReference>
<proteinExistence type="inferred from homology"/>
<organism evidence="5 6">
    <name type="scientific">Dyadobacter helix</name>
    <dbReference type="NCBI Taxonomy" id="2822344"/>
    <lineage>
        <taxon>Bacteria</taxon>
        <taxon>Pseudomonadati</taxon>
        <taxon>Bacteroidota</taxon>
        <taxon>Cytophagia</taxon>
        <taxon>Cytophagales</taxon>
        <taxon>Spirosomataceae</taxon>
        <taxon>Dyadobacter</taxon>
    </lineage>
</organism>
<protein>
    <recommendedName>
        <fullName evidence="3">beta-lactamase</fullName>
        <ecNumber evidence="3">3.5.2.6</ecNumber>
    </recommendedName>
</protein>
<evidence type="ECO:0000256" key="3">
    <source>
        <dbReference type="ARBA" id="ARBA00012865"/>
    </source>
</evidence>
<evidence type="ECO:0000256" key="1">
    <source>
        <dbReference type="ARBA" id="ARBA00001526"/>
    </source>
</evidence>
<dbReference type="AlphaFoldDB" id="A0A916JIL2"/>
<dbReference type="GO" id="GO:0008800">
    <property type="term" value="F:beta-lactamase activity"/>
    <property type="evidence" value="ECO:0007669"/>
    <property type="project" value="UniProtKB-EC"/>
</dbReference>
<dbReference type="RefSeq" id="WP_215241937.1">
    <property type="nucleotide sequence ID" value="NZ_CAJRAF010000004.1"/>
</dbReference>
<evidence type="ECO:0000313" key="5">
    <source>
        <dbReference type="EMBL" id="CAG5016481.1"/>
    </source>
</evidence>
<feature type="domain" description="Beta-lactamase class A catalytic" evidence="4">
    <location>
        <begin position="46"/>
        <end position="270"/>
    </location>
</feature>
<dbReference type="PANTHER" id="PTHR35333">
    <property type="entry name" value="BETA-LACTAMASE"/>
    <property type="match status" value="1"/>
</dbReference>
<dbReference type="GO" id="GO:0030655">
    <property type="term" value="P:beta-lactam antibiotic catabolic process"/>
    <property type="evidence" value="ECO:0007669"/>
    <property type="project" value="InterPro"/>
</dbReference>
<dbReference type="EMBL" id="CAJRAF010000004">
    <property type="protein sequence ID" value="CAG5016481.1"/>
    <property type="molecule type" value="Genomic_DNA"/>
</dbReference>
<comment type="catalytic activity">
    <reaction evidence="1">
        <text>a beta-lactam + H2O = a substituted beta-amino acid</text>
        <dbReference type="Rhea" id="RHEA:20401"/>
        <dbReference type="ChEBI" id="CHEBI:15377"/>
        <dbReference type="ChEBI" id="CHEBI:35627"/>
        <dbReference type="ChEBI" id="CHEBI:140347"/>
        <dbReference type="EC" id="3.5.2.6"/>
    </reaction>
</comment>
<comment type="caution">
    <text evidence="5">The sequence shown here is derived from an EMBL/GenBank/DDBJ whole genome shotgun (WGS) entry which is preliminary data.</text>
</comment>
<dbReference type="InterPro" id="IPR000871">
    <property type="entry name" value="Beta-lactam_class-A"/>
</dbReference>
<gene>
    <name evidence="5" type="ORF">DYBT9275_05564</name>
</gene>
<evidence type="ECO:0000259" key="4">
    <source>
        <dbReference type="Pfam" id="PF13354"/>
    </source>
</evidence>
<reference evidence="5" key="1">
    <citation type="submission" date="2021-04" db="EMBL/GenBank/DDBJ databases">
        <authorList>
            <person name="Rodrigo-Torres L."/>
            <person name="Arahal R. D."/>
            <person name="Lucena T."/>
        </authorList>
    </citation>
    <scope>NUCLEOTIDE SEQUENCE</scope>
    <source>
        <strain evidence="5">CECT 9275</strain>
    </source>
</reference>
<dbReference type="Gene3D" id="3.40.710.10">
    <property type="entry name" value="DD-peptidase/beta-lactamase superfamily"/>
    <property type="match status" value="1"/>
</dbReference>
<dbReference type="EC" id="3.5.2.6" evidence="3"/>
<keyword evidence="6" id="KW-1185">Reference proteome</keyword>
<evidence type="ECO:0000313" key="6">
    <source>
        <dbReference type="Proteomes" id="UP000680038"/>
    </source>
</evidence>
<sequence length="296" mass="33263">MTHFFYGLVLLLLVNHSTFGQRKTSLAELKSSITTELDKHKGTYAVAFKDLTSGEELLILEHEVFHAASTMKMPVMVEVFKQAGEGKFSLTDSITIKNEFKSIVDGSVYSQDSINDSEHELYKRIGEKAAIKDLVYDMIIVSSNFATNMIVDLVDPKKVTQTMRQLGAKDLLILRGVEDSKAFAQGLNNTTTAYDLMLIFEKMAEGKIINQEACDAMIKILLDQKFRSLIPAKLPKDVKVAHKTGYFGTTQHDSGIVFLPDGRKYVVVILSREWDDRPATLDMLSGISRMIYDYVK</sequence>
<evidence type="ECO:0000256" key="2">
    <source>
        <dbReference type="ARBA" id="ARBA00009009"/>
    </source>
</evidence>
<accession>A0A916JIL2</accession>
<name>A0A916JIL2_9BACT</name>
<dbReference type="GO" id="GO:0046677">
    <property type="term" value="P:response to antibiotic"/>
    <property type="evidence" value="ECO:0007669"/>
    <property type="project" value="InterPro"/>
</dbReference>